<organism evidence="1 2">
    <name type="scientific">Mycetomoellerius zeteki</name>
    <dbReference type="NCBI Taxonomy" id="64791"/>
    <lineage>
        <taxon>Eukaryota</taxon>
        <taxon>Metazoa</taxon>
        <taxon>Ecdysozoa</taxon>
        <taxon>Arthropoda</taxon>
        <taxon>Hexapoda</taxon>
        <taxon>Insecta</taxon>
        <taxon>Pterygota</taxon>
        <taxon>Neoptera</taxon>
        <taxon>Endopterygota</taxon>
        <taxon>Hymenoptera</taxon>
        <taxon>Apocrita</taxon>
        <taxon>Aculeata</taxon>
        <taxon>Formicoidea</taxon>
        <taxon>Formicidae</taxon>
        <taxon>Myrmicinae</taxon>
        <taxon>Mycetomoellerius</taxon>
    </lineage>
</organism>
<evidence type="ECO:0000313" key="2">
    <source>
        <dbReference type="Proteomes" id="UP000075809"/>
    </source>
</evidence>
<keyword evidence="2" id="KW-1185">Reference proteome</keyword>
<name>A0A151X2H3_9HYME</name>
<dbReference type="Proteomes" id="UP000075809">
    <property type="component" value="Unassembled WGS sequence"/>
</dbReference>
<reference evidence="1 2" key="1">
    <citation type="submission" date="2015-09" db="EMBL/GenBank/DDBJ databases">
        <title>Trachymyrmex zeteki WGS genome.</title>
        <authorList>
            <person name="Nygaard S."/>
            <person name="Hu H."/>
            <person name="Boomsma J."/>
            <person name="Zhang G."/>
        </authorList>
    </citation>
    <scope>NUCLEOTIDE SEQUENCE [LARGE SCALE GENOMIC DNA]</scope>
    <source>
        <strain evidence="1">Tzet28-1</strain>
        <tissue evidence="1">Whole body</tissue>
    </source>
</reference>
<dbReference type="AlphaFoldDB" id="A0A151X2H3"/>
<gene>
    <name evidence="1" type="ORF">ALC60_06519</name>
</gene>
<evidence type="ECO:0000313" key="1">
    <source>
        <dbReference type="EMBL" id="KYQ54603.1"/>
    </source>
</evidence>
<dbReference type="EMBL" id="KQ982578">
    <property type="protein sequence ID" value="KYQ54603.1"/>
    <property type="molecule type" value="Genomic_DNA"/>
</dbReference>
<protein>
    <submittedName>
        <fullName evidence="1">Uncharacterized protein</fullName>
    </submittedName>
</protein>
<accession>A0A151X2H3</accession>
<sequence>MPDCTWTRGTKTSVRRGRMVAAALGRDVEIQYRKSEHTYRLGKLGSVYNTAQEFTAAEYMGSPGYNVAGLSWISRYGIIESIHRTRSDDRVDECPDTACHT</sequence>
<proteinExistence type="predicted"/>